<proteinExistence type="inferred from homology"/>
<reference evidence="12 13" key="1">
    <citation type="submission" date="2024-01" db="EMBL/GenBank/DDBJ databases">
        <title>A draft genome for the cacao thread blight pathogen Marasmiellus scandens.</title>
        <authorList>
            <person name="Baruah I.K."/>
            <person name="Leung J."/>
            <person name="Bukari Y."/>
            <person name="Amoako-Attah I."/>
            <person name="Meinhardt L.W."/>
            <person name="Bailey B.A."/>
            <person name="Cohen S.P."/>
        </authorList>
    </citation>
    <scope>NUCLEOTIDE SEQUENCE [LARGE SCALE GENOMIC DNA]</scope>
    <source>
        <strain evidence="12 13">GH-19</strain>
    </source>
</reference>
<dbReference type="InterPro" id="IPR013083">
    <property type="entry name" value="Znf_RING/FYVE/PHD"/>
</dbReference>
<protein>
    <submittedName>
        <fullName evidence="12">E3 SUMO-protein ligase pli1</fullName>
    </submittedName>
</protein>
<dbReference type="EMBL" id="JBANRG010000003">
    <property type="protein sequence ID" value="KAK7468852.1"/>
    <property type="molecule type" value="Genomic_DNA"/>
</dbReference>
<feature type="region of interest" description="Disordered" evidence="9">
    <location>
        <begin position="438"/>
        <end position="674"/>
    </location>
</feature>
<evidence type="ECO:0000256" key="8">
    <source>
        <dbReference type="PROSITE-ProRule" id="PRU00452"/>
    </source>
</evidence>
<keyword evidence="12" id="KW-0436">Ligase</keyword>
<dbReference type="Proteomes" id="UP001498398">
    <property type="component" value="Unassembled WGS sequence"/>
</dbReference>
<dbReference type="PROSITE" id="PS51466">
    <property type="entry name" value="PINIT"/>
    <property type="match status" value="1"/>
</dbReference>
<accession>A0ABR1JWX9</accession>
<dbReference type="Gene3D" id="3.30.40.10">
    <property type="entry name" value="Zinc/RING finger domain, C3HC4 (zinc finger)"/>
    <property type="match status" value="1"/>
</dbReference>
<keyword evidence="5 8" id="KW-0863">Zinc-finger</keyword>
<feature type="compositionally biased region" description="Polar residues" evidence="9">
    <location>
        <begin position="517"/>
        <end position="536"/>
    </location>
</feature>
<dbReference type="Pfam" id="PF02891">
    <property type="entry name" value="zf-MIZ"/>
    <property type="match status" value="1"/>
</dbReference>
<dbReference type="PANTHER" id="PTHR10782">
    <property type="entry name" value="ZINC FINGER MIZ DOMAIN-CONTAINING PROTEIN"/>
    <property type="match status" value="1"/>
</dbReference>
<dbReference type="GO" id="GO:0016874">
    <property type="term" value="F:ligase activity"/>
    <property type="evidence" value="ECO:0007669"/>
    <property type="project" value="UniProtKB-KW"/>
</dbReference>
<dbReference type="Gene3D" id="2.60.120.780">
    <property type="entry name" value="PINIT domain"/>
    <property type="match status" value="1"/>
</dbReference>
<evidence type="ECO:0000259" key="11">
    <source>
        <dbReference type="PROSITE" id="PS51466"/>
    </source>
</evidence>
<keyword evidence="6" id="KW-0833">Ubl conjugation pathway</keyword>
<evidence type="ECO:0000256" key="6">
    <source>
        <dbReference type="ARBA" id="ARBA00022786"/>
    </source>
</evidence>
<evidence type="ECO:0000256" key="5">
    <source>
        <dbReference type="ARBA" id="ARBA00022771"/>
    </source>
</evidence>
<feature type="compositionally biased region" description="Polar residues" evidence="9">
    <location>
        <begin position="463"/>
        <end position="484"/>
    </location>
</feature>
<dbReference type="PANTHER" id="PTHR10782:SF4">
    <property type="entry name" value="TONALLI, ISOFORM E"/>
    <property type="match status" value="1"/>
</dbReference>
<evidence type="ECO:0000259" key="10">
    <source>
        <dbReference type="PROSITE" id="PS51044"/>
    </source>
</evidence>
<feature type="compositionally biased region" description="Polar residues" evidence="9">
    <location>
        <begin position="648"/>
        <end position="674"/>
    </location>
</feature>
<evidence type="ECO:0000313" key="13">
    <source>
        <dbReference type="Proteomes" id="UP001498398"/>
    </source>
</evidence>
<keyword evidence="3" id="KW-0808">Transferase</keyword>
<dbReference type="PROSITE" id="PS51044">
    <property type="entry name" value="ZF_SP_RING"/>
    <property type="match status" value="1"/>
</dbReference>
<evidence type="ECO:0000256" key="1">
    <source>
        <dbReference type="ARBA" id="ARBA00004718"/>
    </source>
</evidence>
<feature type="compositionally biased region" description="Acidic residues" evidence="9">
    <location>
        <begin position="537"/>
        <end position="549"/>
    </location>
</feature>
<comment type="similarity">
    <text evidence="2">Belongs to the PIAS family.</text>
</comment>
<dbReference type="InterPro" id="IPR004181">
    <property type="entry name" value="Znf_MIZ"/>
</dbReference>
<evidence type="ECO:0000256" key="2">
    <source>
        <dbReference type="ARBA" id="ARBA00005383"/>
    </source>
</evidence>
<comment type="pathway">
    <text evidence="1">Protein modification; protein sumoylation.</text>
</comment>
<organism evidence="12 13">
    <name type="scientific">Marasmiellus scandens</name>
    <dbReference type="NCBI Taxonomy" id="2682957"/>
    <lineage>
        <taxon>Eukaryota</taxon>
        <taxon>Fungi</taxon>
        <taxon>Dikarya</taxon>
        <taxon>Basidiomycota</taxon>
        <taxon>Agaricomycotina</taxon>
        <taxon>Agaricomycetes</taxon>
        <taxon>Agaricomycetidae</taxon>
        <taxon>Agaricales</taxon>
        <taxon>Marasmiineae</taxon>
        <taxon>Omphalotaceae</taxon>
        <taxon>Marasmiellus</taxon>
    </lineage>
</organism>
<evidence type="ECO:0000256" key="3">
    <source>
        <dbReference type="ARBA" id="ARBA00022679"/>
    </source>
</evidence>
<comment type="caution">
    <text evidence="12">The sequence shown here is derived from an EMBL/GenBank/DDBJ whole genome shotgun (WGS) entry which is preliminary data.</text>
</comment>
<feature type="compositionally biased region" description="Low complexity" evidence="9">
    <location>
        <begin position="592"/>
        <end position="609"/>
    </location>
</feature>
<evidence type="ECO:0000256" key="7">
    <source>
        <dbReference type="ARBA" id="ARBA00022833"/>
    </source>
</evidence>
<keyword evidence="4" id="KW-0479">Metal-binding</keyword>
<dbReference type="InterPro" id="IPR038654">
    <property type="entry name" value="PINIT_sf"/>
</dbReference>
<feature type="domain" description="SP-RING-type" evidence="10">
    <location>
        <begin position="341"/>
        <end position="426"/>
    </location>
</feature>
<evidence type="ECO:0000313" key="12">
    <source>
        <dbReference type="EMBL" id="KAK7468852.1"/>
    </source>
</evidence>
<sequence>MASQDTWLDFENLRHSVRHNTVDRLKQIASGLNEECGVHISKSGKKQDIIDRITQMLDSWRQANAVEKWTKAKAVLYQVRNSGTYTPARASSSSSLSTAIASPMYNSAIGKAHNLSASGSGSTGRYDPYASRKLSGSGSITVPPASATSSSLKSVTSKQPSLQFKYSPFFRVDQAVSHVVECPESSNAMDRRQQTVLFTLNSQQIEKLKGDNPKYQLRLFCTSSAFYSPNSLRTSCPIEFPPTCEVRVNNATLSASVKGLKKKPGTAPPPDLGRYVRIASTQNRVEMVYVNAQQPVQPKKYYLVVQLVETTTVSTLVDNLKANHYQTAEEIRQQMQASTAEDDDIIAGPQKMSLKCPLTLLRVNTPCRSSKCVHRQCFDATSWFSVNEQTTTWLCPVCEQVLDANDLVIDGFFENILKACPDSVEDVMVEADGEWHTSDNKYGSAAWKTKHPPEKPKTLSPRKPSSTTPAKGTTPAASSSSLSNGDVPKKPAVEITILDDSDDEDEGRVKRELSPSFGGSSSARLPSTIPQTQSQDEVIDLTLDSDDEEPPRPVQDTLKRKASEAALSPTESIWKKGRVDSEPVSSSSTLHLSRAAPLAANSSAANSSATPIRYPSTYNNGPPSLFSGGSGSSFGRNTSNSGAPQLPPLTSTFSGLQSTSQANGNSNSRWSGYP</sequence>
<feature type="domain" description="PINIT" evidence="11">
    <location>
        <begin position="144"/>
        <end position="311"/>
    </location>
</feature>
<feature type="compositionally biased region" description="Acidic residues" evidence="9">
    <location>
        <begin position="497"/>
        <end position="506"/>
    </location>
</feature>
<keyword evidence="7" id="KW-0862">Zinc</keyword>
<evidence type="ECO:0000256" key="9">
    <source>
        <dbReference type="SAM" id="MobiDB-lite"/>
    </source>
</evidence>
<gene>
    <name evidence="12" type="primary">pli1</name>
    <name evidence="12" type="ORF">VKT23_003353</name>
</gene>
<evidence type="ECO:0000256" key="4">
    <source>
        <dbReference type="ARBA" id="ARBA00022723"/>
    </source>
</evidence>
<dbReference type="InterPro" id="IPR023321">
    <property type="entry name" value="PINIT"/>
</dbReference>
<dbReference type="Pfam" id="PF14324">
    <property type="entry name" value="PINIT"/>
    <property type="match status" value="1"/>
</dbReference>
<name>A0ABR1JWX9_9AGAR</name>
<feature type="compositionally biased region" description="Low complexity" evidence="9">
    <location>
        <begin position="619"/>
        <end position="642"/>
    </location>
</feature>
<keyword evidence="13" id="KW-1185">Reference proteome</keyword>